<dbReference type="InterPro" id="IPR037041">
    <property type="entry name" value="Trigger_fac_C_sf"/>
</dbReference>
<dbReference type="SUPFAM" id="SSF109998">
    <property type="entry name" value="Triger factor/SurA peptide-binding domain-like"/>
    <property type="match status" value="1"/>
</dbReference>
<sequence>LRPLATKRTIWSLVLGEIAKKEKVKVSDSEIDTEIENMTKLGTRQGFPTLNQLAQRYRELCDKQL</sequence>
<protein>
    <recommendedName>
        <fullName evidence="3">Trigger factor C-terminal domain-containing protein</fullName>
    </recommendedName>
</protein>
<gene>
    <name evidence="4" type="ORF">S01H4_62412</name>
</gene>
<feature type="domain" description="Trigger factor C-terminal" evidence="3">
    <location>
        <begin position="2"/>
        <end position="40"/>
    </location>
</feature>
<dbReference type="GO" id="GO:0006457">
    <property type="term" value="P:protein folding"/>
    <property type="evidence" value="ECO:0007669"/>
    <property type="project" value="InterPro"/>
</dbReference>
<keyword evidence="2" id="KW-0413">Isomerase</keyword>
<dbReference type="Pfam" id="PF05698">
    <property type="entry name" value="Trigger_C"/>
    <property type="match status" value="1"/>
</dbReference>
<dbReference type="EMBL" id="BART01037247">
    <property type="protein sequence ID" value="GAH06221.1"/>
    <property type="molecule type" value="Genomic_DNA"/>
</dbReference>
<dbReference type="GO" id="GO:0015031">
    <property type="term" value="P:protein transport"/>
    <property type="evidence" value="ECO:0007669"/>
    <property type="project" value="InterPro"/>
</dbReference>
<dbReference type="InterPro" id="IPR008880">
    <property type="entry name" value="Trigger_fac_C"/>
</dbReference>
<dbReference type="Gene3D" id="1.10.3120.10">
    <property type="entry name" value="Trigger factor, C-terminal domain"/>
    <property type="match status" value="1"/>
</dbReference>
<feature type="non-terminal residue" evidence="4">
    <location>
        <position position="1"/>
    </location>
</feature>
<evidence type="ECO:0000259" key="3">
    <source>
        <dbReference type="Pfam" id="PF05698"/>
    </source>
</evidence>
<evidence type="ECO:0000256" key="1">
    <source>
        <dbReference type="ARBA" id="ARBA00023110"/>
    </source>
</evidence>
<dbReference type="AlphaFoldDB" id="X1CD62"/>
<accession>X1CD62</accession>
<keyword evidence="1" id="KW-0697">Rotamase</keyword>
<dbReference type="InterPro" id="IPR027304">
    <property type="entry name" value="Trigger_fact/SurA_dom_sf"/>
</dbReference>
<dbReference type="GO" id="GO:0003755">
    <property type="term" value="F:peptidyl-prolyl cis-trans isomerase activity"/>
    <property type="evidence" value="ECO:0007669"/>
    <property type="project" value="UniProtKB-KW"/>
</dbReference>
<reference evidence="4" key="1">
    <citation type="journal article" date="2014" name="Front. Microbiol.">
        <title>High frequency of phylogenetically diverse reductive dehalogenase-homologous genes in deep subseafloor sedimentary metagenomes.</title>
        <authorList>
            <person name="Kawai M."/>
            <person name="Futagami T."/>
            <person name="Toyoda A."/>
            <person name="Takaki Y."/>
            <person name="Nishi S."/>
            <person name="Hori S."/>
            <person name="Arai W."/>
            <person name="Tsubouchi T."/>
            <person name="Morono Y."/>
            <person name="Uchiyama I."/>
            <person name="Ito T."/>
            <person name="Fujiyama A."/>
            <person name="Inagaki F."/>
            <person name="Takami H."/>
        </authorList>
    </citation>
    <scope>NUCLEOTIDE SEQUENCE</scope>
    <source>
        <strain evidence="4">Expedition CK06-06</strain>
    </source>
</reference>
<proteinExistence type="predicted"/>
<name>X1CD62_9ZZZZ</name>
<evidence type="ECO:0000256" key="2">
    <source>
        <dbReference type="ARBA" id="ARBA00023235"/>
    </source>
</evidence>
<organism evidence="4">
    <name type="scientific">marine sediment metagenome</name>
    <dbReference type="NCBI Taxonomy" id="412755"/>
    <lineage>
        <taxon>unclassified sequences</taxon>
        <taxon>metagenomes</taxon>
        <taxon>ecological metagenomes</taxon>
    </lineage>
</organism>
<comment type="caution">
    <text evidence="4">The sequence shown here is derived from an EMBL/GenBank/DDBJ whole genome shotgun (WGS) entry which is preliminary data.</text>
</comment>
<evidence type="ECO:0000313" key="4">
    <source>
        <dbReference type="EMBL" id="GAH06221.1"/>
    </source>
</evidence>